<dbReference type="RefSeq" id="WP_160614280.1">
    <property type="nucleotide sequence ID" value="NZ_JAUFQM010000001.1"/>
</dbReference>
<sequence>MTADLIVEFNELAVTETGEPHLLNNPDALDSALARPMHYWNYGERDVVVLAVSLLVGIGQNHPFIQGNKRCAFAAADYFLYLNGYELVVPDTNDLADLICDTITSEIGEQRLVEVLWDYIEPA</sequence>
<dbReference type="AlphaFoldDB" id="A0A844Z917"/>
<dbReference type="PROSITE" id="PS51459">
    <property type="entry name" value="FIDO"/>
    <property type="match status" value="1"/>
</dbReference>
<dbReference type="PANTHER" id="PTHR39426">
    <property type="entry name" value="HOMOLOGY TO DEATH-ON-CURING PROTEIN OF PHAGE P1"/>
    <property type="match status" value="1"/>
</dbReference>
<dbReference type="Pfam" id="PF02661">
    <property type="entry name" value="Fic"/>
    <property type="match status" value="1"/>
</dbReference>
<dbReference type="InterPro" id="IPR006440">
    <property type="entry name" value="Doc"/>
</dbReference>
<accession>A0A844Z917</accession>
<comment type="caution">
    <text evidence="2">The sequence shown here is derived from an EMBL/GenBank/DDBJ whole genome shotgun (WGS) entry which is preliminary data.</text>
</comment>
<keyword evidence="3" id="KW-1185">Reference proteome</keyword>
<reference evidence="2 3" key="1">
    <citation type="submission" date="2019-12" db="EMBL/GenBank/DDBJ databases">
        <title>Genomic-based taxomic classification of the family Erythrobacteraceae.</title>
        <authorList>
            <person name="Xu L."/>
        </authorList>
    </citation>
    <scope>NUCLEOTIDE SEQUENCE [LARGE SCALE GENOMIC DNA]</scope>
    <source>
        <strain evidence="2 3">KCTC 42006</strain>
    </source>
</reference>
<feature type="domain" description="Fido" evidence="1">
    <location>
        <begin position="1"/>
        <end position="122"/>
    </location>
</feature>
<organism evidence="2 3">
    <name type="scientific">Pontixanthobacter aestiaquae</name>
    <dbReference type="NCBI Taxonomy" id="1509367"/>
    <lineage>
        <taxon>Bacteria</taxon>
        <taxon>Pseudomonadati</taxon>
        <taxon>Pseudomonadota</taxon>
        <taxon>Alphaproteobacteria</taxon>
        <taxon>Sphingomonadales</taxon>
        <taxon>Erythrobacteraceae</taxon>
        <taxon>Pontixanthobacter</taxon>
    </lineage>
</organism>
<protein>
    <submittedName>
        <fullName evidence="2">Type II toxin-antitoxin system death-on-curing family toxin</fullName>
    </submittedName>
</protein>
<dbReference type="Gene3D" id="1.20.120.1870">
    <property type="entry name" value="Fic/DOC protein, Fido domain"/>
    <property type="match status" value="1"/>
</dbReference>
<dbReference type="SUPFAM" id="SSF140931">
    <property type="entry name" value="Fic-like"/>
    <property type="match status" value="1"/>
</dbReference>
<dbReference type="InterPro" id="IPR003812">
    <property type="entry name" value="Fido"/>
</dbReference>
<dbReference type="EMBL" id="WTYZ01000001">
    <property type="protein sequence ID" value="MXO83984.1"/>
    <property type="molecule type" value="Genomic_DNA"/>
</dbReference>
<dbReference type="InterPro" id="IPR036597">
    <property type="entry name" value="Fido-like_dom_sf"/>
</dbReference>
<dbReference type="InterPro" id="IPR053737">
    <property type="entry name" value="Type_II_TA_Toxin"/>
</dbReference>
<dbReference type="GO" id="GO:0016301">
    <property type="term" value="F:kinase activity"/>
    <property type="evidence" value="ECO:0007669"/>
    <property type="project" value="InterPro"/>
</dbReference>
<dbReference type="Proteomes" id="UP000460290">
    <property type="component" value="Unassembled WGS sequence"/>
</dbReference>
<dbReference type="OrthoDB" id="9802752at2"/>
<evidence type="ECO:0000313" key="2">
    <source>
        <dbReference type="EMBL" id="MXO83984.1"/>
    </source>
</evidence>
<gene>
    <name evidence="2" type="ORF">GRI35_11465</name>
</gene>
<dbReference type="PANTHER" id="PTHR39426:SF1">
    <property type="entry name" value="HOMOLOGY TO DEATH-ON-CURING PROTEIN OF PHAGE P1"/>
    <property type="match status" value="1"/>
</dbReference>
<dbReference type="NCBIfam" id="TIGR01550">
    <property type="entry name" value="DOC_P1"/>
    <property type="match status" value="1"/>
</dbReference>
<evidence type="ECO:0000313" key="3">
    <source>
        <dbReference type="Proteomes" id="UP000460290"/>
    </source>
</evidence>
<name>A0A844Z917_9SPHN</name>
<proteinExistence type="predicted"/>
<evidence type="ECO:0000259" key="1">
    <source>
        <dbReference type="PROSITE" id="PS51459"/>
    </source>
</evidence>